<evidence type="ECO:0000313" key="2">
    <source>
        <dbReference type="Proteomes" id="UP000050454"/>
    </source>
</evidence>
<sequence>MLTLFVCQLFIYPLVLSKRLDAESNIHTSSIADQEEAPETLEIKLGMALPYSSDWVEPKESEGLLEHNGAFYTLVSRDYQNDSLHFTYVKNSNAREIFSLLSDHVDPDQNNSDKEKPANTSVLKWVSAKYLKNNDPELNPDFSLFALNGAEFNYCNFYSFDFTSLVSQPPRLS</sequence>
<dbReference type="STRING" id="1605367.AFM12_01275"/>
<organism evidence="1 2">
    <name type="scientific">Jiulongibacter sediminis</name>
    <dbReference type="NCBI Taxonomy" id="1605367"/>
    <lineage>
        <taxon>Bacteria</taxon>
        <taxon>Pseudomonadati</taxon>
        <taxon>Bacteroidota</taxon>
        <taxon>Cytophagia</taxon>
        <taxon>Cytophagales</taxon>
        <taxon>Leadbetterellaceae</taxon>
        <taxon>Jiulongibacter</taxon>
    </lineage>
</organism>
<reference evidence="1 2" key="1">
    <citation type="submission" date="2015-07" db="EMBL/GenBank/DDBJ databases">
        <title>The draft genome sequence of Leadbetterella sp. JN14-9.</title>
        <authorList>
            <person name="Liu Y."/>
            <person name="Du J."/>
            <person name="Shao Z."/>
        </authorList>
    </citation>
    <scope>NUCLEOTIDE SEQUENCE [LARGE SCALE GENOMIC DNA]</scope>
    <source>
        <strain evidence="1 2">JN14-9</strain>
    </source>
</reference>
<dbReference type="RefSeq" id="WP_055143382.1">
    <property type="nucleotide sequence ID" value="NZ_JXSZ01000005.1"/>
</dbReference>
<gene>
    <name evidence="1" type="ORF">AFM12_01275</name>
</gene>
<comment type="caution">
    <text evidence="1">The sequence shown here is derived from an EMBL/GenBank/DDBJ whole genome shotgun (WGS) entry which is preliminary data.</text>
</comment>
<keyword evidence="2" id="KW-1185">Reference proteome</keyword>
<accession>A0A0P7C747</accession>
<name>A0A0P7C747_9BACT</name>
<dbReference type="EMBL" id="LGTQ01000005">
    <property type="protein sequence ID" value="KPM49287.1"/>
    <property type="molecule type" value="Genomic_DNA"/>
</dbReference>
<proteinExistence type="predicted"/>
<dbReference type="AlphaFoldDB" id="A0A0P7C747"/>
<dbReference type="OrthoDB" id="950503at2"/>
<protein>
    <submittedName>
        <fullName evidence="1">Uncharacterized protein</fullName>
    </submittedName>
</protein>
<dbReference type="Proteomes" id="UP000050454">
    <property type="component" value="Unassembled WGS sequence"/>
</dbReference>
<evidence type="ECO:0000313" key="1">
    <source>
        <dbReference type="EMBL" id="KPM49287.1"/>
    </source>
</evidence>